<dbReference type="Pfam" id="PF13675">
    <property type="entry name" value="PilJ"/>
    <property type="match status" value="1"/>
</dbReference>
<dbReference type="EC" id="2.7.13.3" evidence="14"/>
<evidence type="ECO:0000259" key="16">
    <source>
        <dbReference type="PROSITE" id="PS50109"/>
    </source>
</evidence>
<dbReference type="PROSITE" id="PS50885">
    <property type="entry name" value="HAMP"/>
    <property type="match status" value="1"/>
</dbReference>
<dbReference type="PANTHER" id="PTHR24421">
    <property type="entry name" value="NITRATE/NITRITE SENSOR PROTEIN NARX-RELATED"/>
    <property type="match status" value="1"/>
</dbReference>
<feature type="transmembrane region" description="Helical" evidence="15">
    <location>
        <begin position="166"/>
        <end position="188"/>
    </location>
</feature>
<keyword evidence="19" id="KW-1185">Reference proteome</keyword>
<evidence type="ECO:0000256" key="10">
    <source>
        <dbReference type="ARBA" id="ARBA00022840"/>
    </source>
</evidence>
<dbReference type="SMART" id="SM00304">
    <property type="entry name" value="HAMP"/>
    <property type="match status" value="1"/>
</dbReference>
<dbReference type="SUPFAM" id="SSF55874">
    <property type="entry name" value="ATPase domain of HSP90 chaperone/DNA topoisomerase II/histidine kinase"/>
    <property type="match status" value="1"/>
</dbReference>
<evidence type="ECO:0000256" key="3">
    <source>
        <dbReference type="ARBA" id="ARBA00022475"/>
    </source>
</evidence>
<dbReference type="SMART" id="SM00065">
    <property type="entry name" value="GAF"/>
    <property type="match status" value="1"/>
</dbReference>
<name>A0ABQ2PCG6_9NEIS</name>
<dbReference type="Pfam" id="PF00672">
    <property type="entry name" value="HAMP"/>
    <property type="match status" value="1"/>
</dbReference>
<dbReference type="InterPro" id="IPR050482">
    <property type="entry name" value="Sensor_HK_TwoCompSys"/>
</dbReference>
<comment type="subcellular location">
    <subcellularLocation>
        <location evidence="2">Cell inner membrane</location>
        <topology evidence="2">Multi-pass membrane protein</topology>
    </subcellularLocation>
</comment>
<dbReference type="InterPro" id="IPR003018">
    <property type="entry name" value="GAF"/>
</dbReference>
<dbReference type="EMBL" id="BMLX01000005">
    <property type="protein sequence ID" value="GGP23217.1"/>
    <property type="molecule type" value="Genomic_DNA"/>
</dbReference>
<evidence type="ECO:0000313" key="18">
    <source>
        <dbReference type="EMBL" id="GGP23217.1"/>
    </source>
</evidence>
<evidence type="ECO:0000256" key="1">
    <source>
        <dbReference type="ARBA" id="ARBA00000085"/>
    </source>
</evidence>
<evidence type="ECO:0000256" key="2">
    <source>
        <dbReference type="ARBA" id="ARBA00004429"/>
    </source>
</evidence>
<dbReference type="PIRSF" id="PIRSF003167">
    <property type="entry name" value="STHK_NarX/NarQ"/>
    <property type="match status" value="1"/>
</dbReference>
<organism evidence="18 19">
    <name type="scientific">Silvimonas iriomotensis</name>
    <dbReference type="NCBI Taxonomy" id="449662"/>
    <lineage>
        <taxon>Bacteria</taxon>
        <taxon>Pseudomonadati</taxon>
        <taxon>Pseudomonadota</taxon>
        <taxon>Betaproteobacteria</taxon>
        <taxon>Neisseriales</taxon>
        <taxon>Chitinibacteraceae</taxon>
        <taxon>Silvimonas</taxon>
    </lineage>
</organism>
<dbReference type="Gene3D" id="1.20.5.1930">
    <property type="match status" value="1"/>
</dbReference>
<dbReference type="SUPFAM" id="SSF158472">
    <property type="entry name" value="HAMP domain-like"/>
    <property type="match status" value="1"/>
</dbReference>
<keyword evidence="4 14" id="KW-0997">Cell inner membrane</keyword>
<comment type="caution">
    <text evidence="18">The sequence shown here is derived from an EMBL/GenBank/DDBJ whole genome shotgun (WGS) entry which is preliminary data.</text>
</comment>
<evidence type="ECO:0000256" key="5">
    <source>
        <dbReference type="ARBA" id="ARBA00022553"/>
    </source>
</evidence>
<keyword evidence="11 15" id="KW-1133">Transmembrane helix</keyword>
<dbReference type="GO" id="GO:0016301">
    <property type="term" value="F:kinase activity"/>
    <property type="evidence" value="ECO:0007669"/>
    <property type="project" value="UniProtKB-KW"/>
</dbReference>
<dbReference type="Gene3D" id="1.20.120.960">
    <property type="entry name" value="Histidine kinase NarX, sensor domain"/>
    <property type="match status" value="1"/>
</dbReference>
<keyword evidence="8 14" id="KW-0547">Nucleotide-binding</keyword>
<keyword evidence="7 15" id="KW-0812">Transmembrane</keyword>
<feature type="domain" description="Histidine kinase" evidence="16">
    <location>
        <begin position="431"/>
        <end position="622"/>
    </location>
</feature>
<evidence type="ECO:0000259" key="17">
    <source>
        <dbReference type="PROSITE" id="PS50885"/>
    </source>
</evidence>
<dbReference type="Gene3D" id="3.30.450.40">
    <property type="match status" value="1"/>
</dbReference>
<evidence type="ECO:0000256" key="6">
    <source>
        <dbReference type="ARBA" id="ARBA00022679"/>
    </source>
</evidence>
<dbReference type="Pfam" id="PF02518">
    <property type="entry name" value="HATPase_c"/>
    <property type="match status" value="1"/>
</dbReference>
<accession>A0ABQ2PCG6</accession>
<sequence length="631" mass="70797">MRVLALLLATLAVGLMAIGITLYLSWQLEGGGAAINAAGSLRMRTYRMALTLEHYASTHGPQLNARLREEDADFRQTLDLLRKGDPRRPLYLPDTPAVRQRFAEIEQDYARLSRHWFLPIESGQRLQDWQAFRTDADQFVDRINDLVLSIEQLNTRRTLWLRSSQMFLVAMAIAGAFAQIYLMFLLIFRPLERLRGGISRMTEKDFTVRLPVESRDEFGEVQHSFNRMADRLEEAYGSLAQRVEEKTAALNAQNGELSLLYDVVAFVNRPQTSQNLCQGVLERLVTWFGADAGSVRVIDPLNQSAWLMTSVGLPESLQEAEVCRRHEGCHCAPAREGEVVIVQMRPHPLQPQSICAEAGFLQVSAFPISAGDNHLGVITLHFADKRDVSERETQLLTTLGQHLGIALDNLRLAARDKELAVSEERNLMAQGLHDSIAQGLSFLNLQVQMLDDSLKRDATAEAQEIVPLLRAGITESYEDVRELLLNFRTRLQEGDLPGSMQTVIDKFRKQTGIATSLKLTGQGRPLLADQQLQLLFILQEALSNVRKHSQATLVEVTLHNDTPLELMIRDNGRGFDEAEMARRAERHVGLNIMRERAERLGAQLDLINDKGVSVVLTMQRAAVTQGEGANV</sequence>
<comment type="catalytic activity">
    <reaction evidence="1 14">
        <text>ATP + protein L-histidine = ADP + protein N-phospho-L-histidine.</text>
        <dbReference type="EC" id="2.7.13.3"/>
    </reaction>
</comment>
<keyword evidence="3 14" id="KW-1003">Cell membrane</keyword>
<evidence type="ECO:0000313" key="19">
    <source>
        <dbReference type="Proteomes" id="UP000637267"/>
    </source>
</evidence>
<dbReference type="InterPro" id="IPR029095">
    <property type="entry name" value="NarX-like_N"/>
</dbReference>
<dbReference type="CDD" id="cd06225">
    <property type="entry name" value="HAMP"/>
    <property type="match status" value="1"/>
</dbReference>
<dbReference type="SUPFAM" id="SSF55781">
    <property type="entry name" value="GAF domain-like"/>
    <property type="match status" value="1"/>
</dbReference>
<gene>
    <name evidence="18" type="ORF">GCM10010970_32170</name>
</gene>
<dbReference type="InterPro" id="IPR011712">
    <property type="entry name" value="Sig_transdc_His_kin_sub3_dim/P"/>
</dbReference>
<dbReference type="InterPro" id="IPR005467">
    <property type="entry name" value="His_kinase_dom"/>
</dbReference>
<evidence type="ECO:0000256" key="12">
    <source>
        <dbReference type="ARBA" id="ARBA00023012"/>
    </source>
</evidence>
<dbReference type="Gene3D" id="3.30.565.10">
    <property type="entry name" value="Histidine kinase-like ATPase, C-terminal domain"/>
    <property type="match status" value="1"/>
</dbReference>
<dbReference type="SMART" id="SM00387">
    <property type="entry name" value="HATPase_c"/>
    <property type="match status" value="1"/>
</dbReference>
<evidence type="ECO:0000256" key="11">
    <source>
        <dbReference type="ARBA" id="ARBA00022989"/>
    </source>
</evidence>
<protein>
    <recommendedName>
        <fullName evidence="14">Sensor protein</fullName>
        <ecNumber evidence="14">2.7.13.3</ecNumber>
    </recommendedName>
</protein>
<evidence type="ECO:0000256" key="15">
    <source>
        <dbReference type="SAM" id="Phobius"/>
    </source>
</evidence>
<proteinExistence type="predicted"/>
<keyword evidence="9 14" id="KW-0418">Kinase</keyword>
<evidence type="ECO:0000256" key="7">
    <source>
        <dbReference type="ARBA" id="ARBA00022692"/>
    </source>
</evidence>
<dbReference type="InterPro" id="IPR003660">
    <property type="entry name" value="HAMP_dom"/>
</dbReference>
<evidence type="ECO:0000256" key="4">
    <source>
        <dbReference type="ARBA" id="ARBA00022519"/>
    </source>
</evidence>
<dbReference type="Pfam" id="PF13185">
    <property type="entry name" value="GAF_2"/>
    <property type="match status" value="1"/>
</dbReference>
<dbReference type="Gene3D" id="6.10.340.10">
    <property type="match status" value="1"/>
</dbReference>
<dbReference type="Proteomes" id="UP000637267">
    <property type="component" value="Unassembled WGS sequence"/>
</dbReference>
<keyword evidence="13 14" id="KW-0472">Membrane</keyword>
<evidence type="ECO:0000256" key="8">
    <source>
        <dbReference type="ARBA" id="ARBA00022741"/>
    </source>
</evidence>
<dbReference type="Pfam" id="PF07730">
    <property type="entry name" value="HisKA_3"/>
    <property type="match status" value="1"/>
</dbReference>
<evidence type="ECO:0000256" key="9">
    <source>
        <dbReference type="ARBA" id="ARBA00022777"/>
    </source>
</evidence>
<dbReference type="InterPro" id="IPR016380">
    <property type="entry name" value="Sig_transdc_His_kin_NarX/NarQ"/>
</dbReference>
<keyword evidence="10 14" id="KW-0067">ATP-binding</keyword>
<keyword evidence="5" id="KW-0597">Phosphoprotein</keyword>
<reference evidence="19" key="1">
    <citation type="journal article" date="2019" name="Int. J. Syst. Evol. Microbiol.">
        <title>The Global Catalogue of Microorganisms (GCM) 10K type strain sequencing project: providing services to taxonomists for standard genome sequencing and annotation.</title>
        <authorList>
            <consortium name="The Broad Institute Genomics Platform"/>
            <consortium name="The Broad Institute Genome Sequencing Center for Infectious Disease"/>
            <person name="Wu L."/>
            <person name="Ma J."/>
        </authorList>
    </citation>
    <scope>NUCLEOTIDE SEQUENCE [LARGE SCALE GENOMIC DNA]</scope>
    <source>
        <strain evidence="19">CGMCC 1.8859</strain>
    </source>
</reference>
<evidence type="ECO:0000256" key="13">
    <source>
        <dbReference type="ARBA" id="ARBA00023136"/>
    </source>
</evidence>
<dbReference type="InterPro" id="IPR036890">
    <property type="entry name" value="HATPase_C_sf"/>
</dbReference>
<dbReference type="PROSITE" id="PS50109">
    <property type="entry name" value="HIS_KIN"/>
    <property type="match status" value="1"/>
</dbReference>
<keyword evidence="12 14" id="KW-0902">Two-component regulatory system</keyword>
<dbReference type="CDD" id="cd16917">
    <property type="entry name" value="HATPase_UhpB-NarQ-NarX-like"/>
    <property type="match status" value="1"/>
</dbReference>
<dbReference type="PANTHER" id="PTHR24421:SF10">
    <property type="entry name" value="NITRATE_NITRITE SENSOR PROTEIN NARQ"/>
    <property type="match status" value="1"/>
</dbReference>
<dbReference type="InterPro" id="IPR003594">
    <property type="entry name" value="HATPase_dom"/>
</dbReference>
<dbReference type="InterPro" id="IPR042295">
    <property type="entry name" value="NarX-like_N_sf"/>
</dbReference>
<evidence type="ECO:0000256" key="14">
    <source>
        <dbReference type="PIRNR" id="PIRNR003167"/>
    </source>
</evidence>
<dbReference type="InterPro" id="IPR029016">
    <property type="entry name" value="GAF-like_dom_sf"/>
</dbReference>
<feature type="domain" description="HAMP" evidence="17">
    <location>
        <begin position="185"/>
        <end position="237"/>
    </location>
</feature>
<keyword evidence="6 14" id="KW-0808">Transferase</keyword>